<dbReference type="Pfam" id="PF12679">
    <property type="entry name" value="ABC2_membrane_2"/>
    <property type="match status" value="1"/>
</dbReference>
<sequence length="272" mass="30365">MSTLVIAKKDFEDAVRARTLQVMVAFFVGFTTLLFHYHRSRLGEERTFDILFDGIVGMLGVVVPILGMMVGYRAIVGERESGSLKLLLSLPHSRLELMLGKFLGRSAIIVVTMAVGFALVGVQTILFTDLFSLPAFLFAAGEITLFGIIFVAIAMAFSTAMRSSMKASIGALGLTVLFSFIWDFLYGLVHQFVDPIQIDPETGIGSPDPGPNWLFLLKRFNPRHAFYEPSSYSVKEPIPFYLDPWFGWVIVAFWLAVPLGLAYRRFERSDLS</sequence>
<keyword evidence="3" id="KW-1185">Reference proteome</keyword>
<organism evidence="2 3">
    <name type="scientific">Halocatena marina</name>
    <dbReference type="NCBI Taxonomy" id="2934937"/>
    <lineage>
        <taxon>Archaea</taxon>
        <taxon>Methanobacteriati</taxon>
        <taxon>Methanobacteriota</taxon>
        <taxon>Stenosarchaea group</taxon>
        <taxon>Halobacteria</taxon>
        <taxon>Halobacteriales</taxon>
        <taxon>Natronomonadaceae</taxon>
        <taxon>Halocatena</taxon>
    </lineage>
</organism>
<evidence type="ECO:0000256" key="1">
    <source>
        <dbReference type="SAM" id="Phobius"/>
    </source>
</evidence>
<comment type="caution">
    <text evidence="2">The sequence shown here is derived from an EMBL/GenBank/DDBJ whole genome shotgun (WGS) entry which is preliminary data.</text>
</comment>
<evidence type="ECO:0000313" key="3">
    <source>
        <dbReference type="Proteomes" id="UP001596417"/>
    </source>
</evidence>
<evidence type="ECO:0000313" key="2">
    <source>
        <dbReference type="EMBL" id="MFC7192421.1"/>
    </source>
</evidence>
<dbReference type="RefSeq" id="WP_264556401.1">
    <property type="nucleotide sequence ID" value="NZ_CP109980.1"/>
</dbReference>
<feature type="transmembrane region" description="Helical" evidence="1">
    <location>
        <begin position="245"/>
        <end position="263"/>
    </location>
</feature>
<feature type="transmembrane region" description="Helical" evidence="1">
    <location>
        <begin position="20"/>
        <end position="38"/>
    </location>
</feature>
<dbReference type="GeneID" id="76202095"/>
<feature type="transmembrane region" description="Helical" evidence="1">
    <location>
        <begin position="169"/>
        <end position="189"/>
    </location>
</feature>
<dbReference type="PANTHER" id="PTHR43471">
    <property type="entry name" value="ABC TRANSPORTER PERMEASE"/>
    <property type="match status" value="1"/>
</dbReference>
<name>A0ABD5YY95_9EURY</name>
<feature type="transmembrane region" description="Helical" evidence="1">
    <location>
        <begin position="102"/>
        <end position="127"/>
    </location>
</feature>
<feature type="transmembrane region" description="Helical" evidence="1">
    <location>
        <begin position="50"/>
        <end position="75"/>
    </location>
</feature>
<feature type="transmembrane region" description="Helical" evidence="1">
    <location>
        <begin position="133"/>
        <end position="157"/>
    </location>
</feature>
<reference evidence="2 3" key="1">
    <citation type="journal article" date="2019" name="Int. J. Syst. Evol. Microbiol.">
        <title>The Global Catalogue of Microorganisms (GCM) 10K type strain sequencing project: providing services to taxonomists for standard genome sequencing and annotation.</title>
        <authorList>
            <consortium name="The Broad Institute Genomics Platform"/>
            <consortium name="The Broad Institute Genome Sequencing Center for Infectious Disease"/>
            <person name="Wu L."/>
            <person name="Ma J."/>
        </authorList>
    </citation>
    <scope>NUCLEOTIDE SEQUENCE [LARGE SCALE GENOMIC DNA]</scope>
    <source>
        <strain evidence="2 3">RDMS1</strain>
    </source>
</reference>
<dbReference type="EMBL" id="JBHTAX010000004">
    <property type="protein sequence ID" value="MFC7192421.1"/>
    <property type="molecule type" value="Genomic_DNA"/>
</dbReference>
<keyword evidence="1" id="KW-1133">Transmembrane helix</keyword>
<dbReference type="Proteomes" id="UP001596417">
    <property type="component" value="Unassembled WGS sequence"/>
</dbReference>
<dbReference type="AlphaFoldDB" id="A0ABD5YY95"/>
<protein>
    <submittedName>
        <fullName evidence="2">ABC transporter permease</fullName>
    </submittedName>
</protein>
<keyword evidence="1" id="KW-0812">Transmembrane</keyword>
<keyword evidence="1" id="KW-0472">Membrane</keyword>
<dbReference type="GO" id="GO:0005886">
    <property type="term" value="C:plasma membrane"/>
    <property type="evidence" value="ECO:0007669"/>
    <property type="project" value="UniProtKB-SubCell"/>
</dbReference>
<accession>A0ABD5YY95</accession>
<gene>
    <name evidence="2" type="ORF">ACFQL7_23125</name>
</gene>
<proteinExistence type="predicted"/>